<organism evidence="1 2">
    <name type="scientific">Pilimelia anulata</name>
    <dbReference type="NCBI Taxonomy" id="53371"/>
    <lineage>
        <taxon>Bacteria</taxon>
        <taxon>Bacillati</taxon>
        <taxon>Actinomycetota</taxon>
        <taxon>Actinomycetes</taxon>
        <taxon>Micromonosporales</taxon>
        <taxon>Micromonosporaceae</taxon>
        <taxon>Pilimelia</taxon>
    </lineage>
</organism>
<name>A0A8J3BFQ7_9ACTN</name>
<reference evidence="1" key="1">
    <citation type="journal article" date="2014" name="Int. J. Syst. Evol. Microbiol.">
        <title>Complete genome sequence of Corynebacterium casei LMG S-19264T (=DSM 44701T), isolated from a smear-ripened cheese.</title>
        <authorList>
            <consortium name="US DOE Joint Genome Institute (JGI-PGF)"/>
            <person name="Walter F."/>
            <person name="Albersmeier A."/>
            <person name="Kalinowski J."/>
            <person name="Ruckert C."/>
        </authorList>
    </citation>
    <scope>NUCLEOTIDE SEQUENCE</scope>
    <source>
        <strain evidence="1">JCM 3090</strain>
    </source>
</reference>
<dbReference type="Proteomes" id="UP000649739">
    <property type="component" value="Unassembled WGS sequence"/>
</dbReference>
<sequence length="119" mass="12429">MSGFRMGHTAALPQRTPFGAVLDELVAVLGRAAAAPVAPPMLWRPAPPPHPPVTASEISRVTAALRLADPAVTVQGVRRTADGVFDVLSSRAGSRVMYEVSPDFGTVTERSRARSAGLG</sequence>
<dbReference type="RefSeq" id="WP_189171510.1">
    <property type="nucleotide sequence ID" value="NZ_BMQB01000009.1"/>
</dbReference>
<proteinExistence type="predicted"/>
<reference evidence="1" key="2">
    <citation type="submission" date="2020-09" db="EMBL/GenBank/DDBJ databases">
        <authorList>
            <person name="Sun Q."/>
            <person name="Ohkuma M."/>
        </authorList>
    </citation>
    <scope>NUCLEOTIDE SEQUENCE</scope>
    <source>
        <strain evidence="1">JCM 3090</strain>
    </source>
</reference>
<keyword evidence="2" id="KW-1185">Reference proteome</keyword>
<comment type="caution">
    <text evidence="1">The sequence shown here is derived from an EMBL/GenBank/DDBJ whole genome shotgun (WGS) entry which is preliminary data.</text>
</comment>
<gene>
    <name evidence="1" type="ORF">GCM10010123_37650</name>
</gene>
<protein>
    <submittedName>
        <fullName evidence="1">Uncharacterized protein</fullName>
    </submittedName>
</protein>
<dbReference type="AlphaFoldDB" id="A0A8J3BFQ7"/>
<evidence type="ECO:0000313" key="1">
    <source>
        <dbReference type="EMBL" id="GGK04171.1"/>
    </source>
</evidence>
<evidence type="ECO:0000313" key="2">
    <source>
        <dbReference type="Proteomes" id="UP000649739"/>
    </source>
</evidence>
<dbReference type="EMBL" id="BMQB01000009">
    <property type="protein sequence ID" value="GGK04171.1"/>
    <property type="molecule type" value="Genomic_DNA"/>
</dbReference>
<accession>A0A8J3BFQ7</accession>